<dbReference type="Pfam" id="PF06199">
    <property type="entry name" value="Phage_tail_2"/>
    <property type="match status" value="1"/>
</dbReference>
<comment type="caution">
    <text evidence="1">The sequence shown here is derived from an EMBL/GenBank/DDBJ whole genome shotgun (WGS) entry which is preliminary data.</text>
</comment>
<gene>
    <name evidence="1" type="ORF">GXX24_09840</name>
</gene>
<accession>A0A832PPA6</accession>
<organism evidence="1 2">
    <name type="scientific">Paracoccus solventivorans</name>
    <dbReference type="NCBI Taxonomy" id="53463"/>
    <lineage>
        <taxon>Bacteria</taxon>
        <taxon>Pseudomonadati</taxon>
        <taxon>Pseudomonadota</taxon>
        <taxon>Alphaproteobacteria</taxon>
        <taxon>Rhodobacterales</taxon>
        <taxon>Paracoccaceae</taxon>
        <taxon>Paracoccus</taxon>
    </lineage>
</organism>
<evidence type="ECO:0000313" key="2">
    <source>
        <dbReference type="Proteomes" id="UP000580830"/>
    </source>
</evidence>
<evidence type="ECO:0000313" key="1">
    <source>
        <dbReference type="EMBL" id="HHW34421.1"/>
    </source>
</evidence>
<evidence type="ECO:0008006" key="3">
    <source>
        <dbReference type="Google" id="ProtNLM"/>
    </source>
</evidence>
<dbReference type="RefSeq" id="WP_303730456.1">
    <property type="nucleotide sequence ID" value="NZ_DULP01000145.1"/>
</dbReference>
<dbReference type="EMBL" id="DULP01000145">
    <property type="protein sequence ID" value="HHW34421.1"/>
    <property type="molecule type" value="Genomic_DNA"/>
</dbReference>
<proteinExistence type="predicted"/>
<protein>
    <recommendedName>
        <fullName evidence="3">Phage major tail protein, TP901-1 family</fullName>
    </recommendedName>
</protein>
<name>A0A832PPA6_9RHOB</name>
<sequence>MARPETIKFGKFFVRLSDGATPAVFTAPCGFTSKSFTRSKTLNSVQVPDCEFPDDAAWEERDVQSMSATISGSGVLAKGAMPAWEQALESTDSVAAQIEFVYADDTSDFYQGRFHIESFEINGSLGERVQVSVTMQSDGEITYERTT</sequence>
<dbReference type="AlphaFoldDB" id="A0A832PPA6"/>
<dbReference type="InterPro" id="IPR011855">
    <property type="entry name" value="Phgtail_TP901_1"/>
</dbReference>
<reference evidence="1 2" key="1">
    <citation type="journal article" date="2020" name="Biotechnol. Biofuels">
        <title>New insights from the biogas microbiome by comprehensive genome-resolved metagenomics of nearly 1600 species originating from multiple anaerobic digesters.</title>
        <authorList>
            <person name="Campanaro S."/>
            <person name="Treu L."/>
            <person name="Rodriguez-R L.M."/>
            <person name="Kovalovszki A."/>
            <person name="Ziels R.M."/>
            <person name="Maus I."/>
            <person name="Zhu X."/>
            <person name="Kougias P.G."/>
            <person name="Basile A."/>
            <person name="Luo G."/>
            <person name="Schluter A."/>
            <person name="Konstantinidis K.T."/>
            <person name="Angelidaki I."/>
        </authorList>
    </citation>
    <scope>NUCLEOTIDE SEQUENCE [LARGE SCALE GENOMIC DNA]</scope>
    <source>
        <strain evidence="1">AS04akNAM_125</strain>
    </source>
</reference>
<dbReference type="Proteomes" id="UP000580830">
    <property type="component" value="Unassembled WGS sequence"/>
</dbReference>